<feature type="compositionally biased region" description="Basic and acidic residues" evidence="5">
    <location>
        <begin position="25"/>
        <end position="38"/>
    </location>
</feature>
<comment type="caution">
    <text evidence="8">The sequence shown here is derived from an EMBL/GenBank/DDBJ whole genome shotgun (WGS) entry which is preliminary data.</text>
</comment>
<feature type="transmembrane region" description="Helical" evidence="6">
    <location>
        <begin position="287"/>
        <end position="306"/>
    </location>
</feature>
<feature type="transmembrane region" description="Helical" evidence="6">
    <location>
        <begin position="480"/>
        <end position="503"/>
    </location>
</feature>
<evidence type="ECO:0000256" key="5">
    <source>
        <dbReference type="SAM" id="MobiDB-lite"/>
    </source>
</evidence>
<feature type="transmembrane region" description="Helical" evidence="6">
    <location>
        <begin position="54"/>
        <end position="77"/>
    </location>
</feature>
<feature type="transmembrane region" description="Helical" evidence="6">
    <location>
        <begin position="197"/>
        <end position="215"/>
    </location>
</feature>
<dbReference type="EMBL" id="JALLAZ020000716">
    <property type="protein sequence ID" value="KAL3788708.1"/>
    <property type="molecule type" value="Genomic_DNA"/>
</dbReference>
<evidence type="ECO:0000313" key="9">
    <source>
        <dbReference type="Proteomes" id="UP001530315"/>
    </source>
</evidence>
<organism evidence="8 9">
    <name type="scientific">Stephanodiscus triporus</name>
    <dbReference type="NCBI Taxonomy" id="2934178"/>
    <lineage>
        <taxon>Eukaryota</taxon>
        <taxon>Sar</taxon>
        <taxon>Stramenopiles</taxon>
        <taxon>Ochrophyta</taxon>
        <taxon>Bacillariophyta</taxon>
        <taxon>Coscinodiscophyceae</taxon>
        <taxon>Thalassiosirophycidae</taxon>
        <taxon>Stephanodiscales</taxon>
        <taxon>Stephanodiscaceae</taxon>
        <taxon>Stephanodiscus</taxon>
    </lineage>
</organism>
<feature type="transmembrane region" description="Helical" evidence="6">
    <location>
        <begin position="130"/>
        <end position="149"/>
    </location>
</feature>
<dbReference type="Pfam" id="PF08325">
    <property type="entry name" value="WLM"/>
    <property type="match status" value="1"/>
</dbReference>
<dbReference type="InterPro" id="IPR013536">
    <property type="entry name" value="WLM_dom"/>
</dbReference>
<feature type="transmembrane region" description="Helical" evidence="6">
    <location>
        <begin position="83"/>
        <end position="104"/>
    </location>
</feature>
<evidence type="ECO:0000313" key="8">
    <source>
        <dbReference type="EMBL" id="KAL3788708.1"/>
    </source>
</evidence>
<feature type="transmembrane region" description="Helical" evidence="6">
    <location>
        <begin position="539"/>
        <end position="558"/>
    </location>
</feature>
<feature type="region of interest" description="Disordered" evidence="5">
    <location>
        <begin position="1"/>
        <end position="44"/>
    </location>
</feature>
<reference evidence="8 9" key="1">
    <citation type="submission" date="2024-10" db="EMBL/GenBank/DDBJ databases">
        <title>Updated reference genomes for cyclostephanoid diatoms.</title>
        <authorList>
            <person name="Roberts W.R."/>
            <person name="Alverson A.J."/>
        </authorList>
    </citation>
    <scope>NUCLEOTIDE SEQUENCE [LARGE SCALE GENOMIC DNA]</scope>
    <source>
        <strain evidence="8 9">AJA276-08</strain>
    </source>
</reference>
<evidence type="ECO:0000256" key="2">
    <source>
        <dbReference type="ARBA" id="ARBA00022692"/>
    </source>
</evidence>
<feature type="region of interest" description="Disordered" evidence="5">
    <location>
        <begin position="641"/>
        <end position="682"/>
    </location>
</feature>
<keyword evidence="9" id="KW-1185">Reference proteome</keyword>
<proteinExistence type="predicted"/>
<dbReference type="PROSITE" id="PS51397">
    <property type="entry name" value="WLM"/>
    <property type="match status" value="1"/>
</dbReference>
<dbReference type="InterPro" id="IPR013057">
    <property type="entry name" value="AA_transpt_TM"/>
</dbReference>
<keyword evidence="3 6" id="KW-1133">Transmembrane helix</keyword>
<evidence type="ECO:0000256" key="6">
    <source>
        <dbReference type="SAM" id="Phobius"/>
    </source>
</evidence>
<dbReference type="GO" id="GO:0016020">
    <property type="term" value="C:membrane"/>
    <property type="evidence" value="ECO:0007669"/>
    <property type="project" value="UniProtKB-SubCell"/>
</dbReference>
<sequence length="976" mass="106561">MKNYHSIAITNEEAAPDDEDDDAFDTAKRPLSNDHPSDHLSPPFDADDERPSNLLVGTFNLIATIVGGAALSLPIAFLRCGVAFTTFVMILSACATYASLVMLCDSSRGGGGSSYGEVMRTAFGIRAEECVSLTLFVFLAFVIVAYMVLIRDIWTPLVREALGADDVDGDRVLLAITISLLPFLFQRSLHALRWNCYVGSASIFVLCVALNLGGWRRRRRRGGGYGGVVDDGGGFEVEYFKIPSAQDVMFSFPIVMLSFLCHFNIIAIQNSLRRPTRERLRGLIRHAICACFALMYAFGFGGYYYAGNETQGNILLNVPISRRRVGGDGGEDNDDYYDHAGEYYLFLLGRIGCGTTMMLGLPMMALPCREALLEVVDVRFHRSHRTNNSVAREIADDVGGTTAGGNEEEGRPWKLFRRCNKYETVRDASIVADDEVVEIAPGACHHGETPVGARSILIRRVPIQSDYVFRNSLAHYGSTLMIVAACYVGAVAVSGVAVVWSFIGSSMAFFISFVLPCGSFIVIENAAPDRRCGWVRLAWTMLLLSVVGAALCTINSILAARTSLGIADDEVVLRLIFKGRTIAQERGVGDDNGAKTTSSNDGNDDEDDDRRPAFPAGATIPKGGIATVMVVGSATTATGIRELNSSRSDPLMRGFDDEKSSGRRTSSTAASTAHWGPSHSNQDKHYKFCRLRECSDASFGSRPGTTTPHAFEARRLLDRIATDPGIVAIMRSRELVVGTLGEMDPVDDRIMQRMQQEGGGCLLGYNTNRGLRIDVKLRTDDLSGFRPYRELASTLIHELSHNWVGEHDVLFWTNYGQMRVEYLWRHAQLMRGGVFVDGKRTAALAGIADMILPRADYGNNVSSSSRGEGSNNNALGEDLRTMNNICRSVIEELATEMAHHRIPVQLVGPAVLTFGMELMTETEKLDATDNTGGHRLGTDPSSSGEGDPIAGTSARERALAAAEKRARETKEKSIER</sequence>
<accession>A0ABD3PKT2</accession>
<gene>
    <name evidence="8" type="ORF">ACHAW5_010571</name>
</gene>
<feature type="compositionally biased region" description="Acidic residues" evidence="5">
    <location>
        <begin position="14"/>
        <end position="24"/>
    </location>
</feature>
<keyword evidence="4 6" id="KW-0472">Membrane</keyword>
<dbReference type="PANTHER" id="PTHR47795">
    <property type="entry name" value="UBIQUITIN AND WLM DOMAIN-CONTAINING METALLOPROTEASE SPCC1442.07C"/>
    <property type="match status" value="1"/>
</dbReference>
<feature type="region of interest" description="Disordered" evidence="5">
    <location>
        <begin position="587"/>
        <end position="620"/>
    </location>
</feature>
<evidence type="ECO:0000256" key="4">
    <source>
        <dbReference type="ARBA" id="ARBA00023136"/>
    </source>
</evidence>
<dbReference type="Proteomes" id="UP001530315">
    <property type="component" value="Unassembled WGS sequence"/>
</dbReference>
<feature type="transmembrane region" description="Helical" evidence="6">
    <location>
        <begin position="509"/>
        <end position="527"/>
    </location>
</feature>
<feature type="domain" description="WLM" evidence="7">
    <location>
        <begin position="690"/>
        <end position="967"/>
    </location>
</feature>
<evidence type="ECO:0000256" key="3">
    <source>
        <dbReference type="ARBA" id="ARBA00022989"/>
    </source>
</evidence>
<keyword evidence="2 6" id="KW-0812">Transmembrane</keyword>
<dbReference type="PANTHER" id="PTHR47795:SF1">
    <property type="entry name" value="DNA-DEPENDENT METALLOPROTEASE WSS1 HOMOLOG 2"/>
    <property type="match status" value="1"/>
</dbReference>
<evidence type="ECO:0000256" key="1">
    <source>
        <dbReference type="ARBA" id="ARBA00004370"/>
    </source>
</evidence>
<feature type="transmembrane region" description="Helical" evidence="6">
    <location>
        <begin position="248"/>
        <end position="267"/>
    </location>
</feature>
<dbReference type="Pfam" id="PF01490">
    <property type="entry name" value="Aa_trans"/>
    <property type="match status" value="1"/>
</dbReference>
<evidence type="ECO:0000259" key="7">
    <source>
        <dbReference type="PROSITE" id="PS51397"/>
    </source>
</evidence>
<name>A0ABD3PKT2_9STRA</name>
<feature type="region of interest" description="Disordered" evidence="5">
    <location>
        <begin position="925"/>
        <end position="976"/>
    </location>
</feature>
<protein>
    <recommendedName>
        <fullName evidence="7">WLM domain-containing protein</fullName>
    </recommendedName>
</protein>
<dbReference type="AlphaFoldDB" id="A0ABD3PKT2"/>
<feature type="compositionally biased region" description="Basic and acidic residues" evidence="5">
    <location>
        <begin position="954"/>
        <end position="976"/>
    </location>
</feature>
<comment type="subcellular location">
    <subcellularLocation>
        <location evidence="1">Membrane</location>
    </subcellularLocation>
</comment>